<evidence type="ECO:0000313" key="1">
    <source>
        <dbReference type="EMBL" id="KAK9842894.1"/>
    </source>
</evidence>
<protein>
    <submittedName>
        <fullName evidence="1">Uncharacterized protein</fullName>
    </submittedName>
</protein>
<reference evidence="1 2" key="1">
    <citation type="journal article" date="2024" name="Nat. Commun.">
        <title>Phylogenomics reveals the evolutionary origins of lichenization in chlorophyte algae.</title>
        <authorList>
            <person name="Puginier C."/>
            <person name="Libourel C."/>
            <person name="Otte J."/>
            <person name="Skaloud P."/>
            <person name="Haon M."/>
            <person name="Grisel S."/>
            <person name="Petersen M."/>
            <person name="Berrin J.G."/>
            <person name="Delaux P.M."/>
            <person name="Dal Grande F."/>
            <person name="Keller J."/>
        </authorList>
    </citation>
    <scope>NUCLEOTIDE SEQUENCE [LARGE SCALE GENOMIC DNA]</scope>
    <source>
        <strain evidence="1 2">SAG 2145</strain>
    </source>
</reference>
<comment type="caution">
    <text evidence="1">The sequence shown here is derived from an EMBL/GenBank/DDBJ whole genome shotgun (WGS) entry which is preliminary data.</text>
</comment>
<gene>
    <name evidence="1" type="ORF">WJX74_004019</name>
</gene>
<accession>A0AAW1S9H2</accession>
<organism evidence="1 2">
    <name type="scientific">Apatococcus lobatus</name>
    <dbReference type="NCBI Taxonomy" id="904363"/>
    <lineage>
        <taxon>Eukaryota</taxon>
        <taxon>Viridiplantae</taxon>
        <taxon>Chlorophyta</taxon>
        <taxon>core chlorophytes</taxon>
        <taxon>Trebouxiophyceae</taxon>
        <taxon>Chlorellales</taxon>
        <taxon>Chlorellaceae</taxon>
        <taxon>Apatococcus</taxon>
    </lineage>
</organism>
<sequence>MIAALGSGTCPYTCLSASSRVSVTRIAVKVRASVSASPGNSSSASRRTAVLSGLALVGLVLPLPKPGLAQTPEVSAQPSKKFVETVLQDPELRKRLDNGLMLLAPIRGSRARLKEADFKLSKVNVYDPNPRIFREALGTIRMASMNCYEFEPTDSDTFETKVSALQAQLKLGDACTFRLIAKNVTNLLPAEERDLRQETNDSLTELLNAFQLLDDMVDRASEGDAHAMERIGDCIQFAIAHTATFEHNIQKCLGLPLSVI</sequence>
<name>A0AAW1S9H2_9CHLO</name>
<keyword evidence="2" id="KW-1185">Reference proteome</keyword>
<evidence type="ECO:0000313" key="2">
    <source>
        <dbReference type="Proteomes" id="UP001438707"/>
    </source>
</evidence>
<dbReference type="AlphaFoldDB" id="A0AAW1S9H2"/>
<dbReference type="PANTHER" id="PTHR36398:SF1">
    <property type="entry name" value="PLASMA MEMBRANE FUSION PROTEIN"/>
    <property type="match status" value="1"/>
</dbReference>
<dbReference type="EMBL" id="JALJOS010000002">
    <property type="protein sequence ID" value="KAK9842894.1"/>
    <property type="molecule type" value="Genomic_DNA"/>
</dbReference>
<dbReference type="Proteomes" id="UP001438707">
    <property type="component" value="Unassembled WGS sequence"/>
</dbReference>
<dbReference type="PANTHER" id="PTHR36398">
    <property type="entry name" value="PLASMA MEMBRANE FUSION PROTEIN"/>
    <property type="match status" value="1"/>
</dbReference>
<dbReference type="GO" id="GO:0009507">
    <property type="term" value="C:chloroplast"/>
    <property type="evidence" value="ECO:0007669"/>
    <property type="project" value="TreeGrafter"/>
</dbReference>
<proteinExistence type="predicted"/>